<evidence type="ECO:0000256" key="1">
    <source>
        <dbReference type="ARBA" id="ARBA00000085"/>
    </source>
</evidence>
<feature type="domain" description="Response regulatory" evidence="16">
    <location>
        <begin position="693"/>
        <end position="808"/>
    </location>
</feature>
<dbReference type="InterPro" id="IPR005467">
    <property type="entry name" value="His_kinase_dom"/>
</dbReference>
<dbReference type="InterPro" id="IPR036890">
    <property type="entry name" value="HATPase_C_sf"/>
</dbReference>
<keyword evidence="10" id="KW-0238">DNA-binding</keyword>
<evidence type="ECO:0000256" key="3">
    <source>
        <dbReference type="ARBA" id="ARBA00022553"/>
    </source>
</evidence>
<dbReference type="InterPro" id="IPR019734">
    <property type="entry name" value="TPR_rpt"/>
</dbReference>
<dbReference type="SUPFAM" id="SSF55874">
    <property type="entry name" value="ATPase domain of HSP90 chaperone/DNA topoisomerase II/histidine kinase"/>
    <property type="match status" value="1"/>
</dbReference>
<feature type="repeat" description="TPR" evidence="13">
    <location>
        <begin position="198"/>
        <end position="231"/>
    </location>
</feature>
<evidence type="ECO:0000259" key="15">
    <source>
        <dbReference type="PROSITE" id="PS50109"/>
    </source>
</evidence>
<evidence type="ECO:0000256" key="4">
    <source>
        <dbReference type="ARBA" id="ARBA00022679"/>
    </source>
</evidence>
<keyword evidence="11" id="KW-0804">Transcription</keyword>
<feature type="domain" description="HTH araC/xylS-type" evidence="14">
    <location>
        <begin position="841"/>
        <end position="937"/>
    </location>
</feature>
<evidence type="ECO:0000259" key="14">
    <source>
        <dbReference type="PROSITE" id="PS01124"/>
    </source>
</evidence>
<dbReference type="Pfam" id="PF13181">
    <property type="entry name" value="TPR_8"/>
    <property type="match status" value="1"/>
</dbReference>
<dbReference type="CDD" id="cd17574">
    <property type="entry name" value="REC_OmpR"/>
    <property type="match status" value="1"/>
</dbReference>
<dbReference type="SMART" id="SM00388">
    <property type="entry name" value="HisKA"/>
    <property type="match status" value="1"/>
</dbReference>
<dbReference type="Gene3D" id="1.10.287.130">
    <property type="match status" value="1"/>
</dbReference>
<dbReference type="GO" id="GO:0005524">
    <property type="term" value="F:ATP binding"/>
    <property type="evidence" value="ECO:0007669"/>
    <property type="project" value="UniProtKB-KW"/>
</dbReference>
<sequence>MMRLLLPPLLLFTSLLLSQSKVDSLLHSLESLGEDSLKVQTYLRLTVEYNRIDHNIALNYVNKAQQLAKKLGLESGLAESIYRKGNVLRNINLYDQAMEHYLSALSIYEKLRNTREIIAVKTEMGRLAQLRSNNEVALEFYLEALSLTSQIGDKNGVARIHNYIGGIYKNQKQYRSALNHYGLALAQVEEINFKPGISACLSNLGSVHLLLEEYAQAISYNERAFEIKKETGDKLGASRVLSNLANVYSKKGQHDKAEKLYRQAQLLAKEVDNRHEVAKTEFGLADNAFHRNDYGQCIARANRIISELPYLYDDKLALETHNLLAKAYGAKGEFEKALENAVLYNRLSDSMYNGKILTVTNELEAKYENEQKRKEIALLAKDIDLQSLKLSKRENERNGIILFSLVLLVLATLLYNQFRIKQKANKKLRELDRLKSNFFANISHEFRTPLTLIKGPIEQLEQNPDETLSIENVKMIRRNTNRVLKMVNQLLDLSKMDEGNLKLEPTEGNVYKCLRAVAASFNSHAAQRNIDYKVQIPQTILWASFDRDKLENIVYNLLGNAFKFSEDGATIVFEVNFGQRGLFIQVSDSGKGIPQESLPFIFDRFYQVDGSNTREKEGTGIGLSLSKDLVELMDGTITVASEVGKGTFFTVLLQLQEIKTGADEALQTVKIEKATVLKTPYLLSKADIREIPRVLLVEDNSDMRHFIHELLIKSYKVEEAIHGVAGLKMAIDNPPDLIITDLMMPKMDGITLCKKLKKDVQTSHVPIIMLTAKAGMENKLEGLETGADDYLTKPFDGEELLVRAKNLIVQRQRLRDLFTNKEVQVDPKKVTVNSVDQIFLEKVLELLEANFSESDFGVPQMQKSLAMSKTQLHRKLKALTSEAPGELLRNFRLKRAAQLLSQKADSVTQIAYKVGFNNLSYFAKCFKELYGVAPSSY</sequence>
<dbReference type="Pfam" id="PF12833">
    <property type="entry name" value="HTH_18"/>
    <property type="match status" value="1"/>
</dbReference>
<keyword evidence="5" id="KW-0547">Nucleotide-binding</keyword>
<evidence type="ECO:0000256" key="7">
    <source>
        <dbReference type="ARBA" id="ARBA00022840"/>
    </source>
</evidence>
<accession>A0A1G9QPT4</accession>
<dbReference type="Pfam" id="PF00072">
    <property type="entry name" value="Response_reg"/>
    <property type="match status" value="1"/>
</dbReference>
<evidence type="ECO:0000256" key="8">
    <source>
        <dbReference type="ARBA" id="ARBA00023012"/>
    </source>
</evidence>
<dbReference type="InterPro" id="IPR011990">
    <property type="entry name" value="TPR-like_helical_dom_sf"/>
</dbReference>
<dbReference type="OrthoDB" id="1522078at2"/>
<keyword evidence="4" id="KW-0808">Transferase</keyword>
<evidence type="ECO:0000256" key="12">
    <source>
        <dbReference type="PROSITE-ProRule" id="PRU00169"/>
    </source>
</evidence>
<feature type="domain" description="Histidine kinase" evidence="15">
    <location>
        <begin position="441"/>
        <end position="657"/>
    </location>
</feature>
<dbReference type="SMART" id="SM00342">
    <property type="entry name" value="HTH_ARAC"/>
    <property type="match status" value="1"/>
</dbReference>
<dbReference type="InterPro" id="IPR018060">
    <property type="entry name" value="HTH_AraC"/>
</dbReference>
<evidence type="ECO:0000256" key="2">
    <source>
        <dbReference type="ARBA" id="ARBA00012438"/>
    </source>
</evidence>
<keyword evidence="6" id="KW-0418">Kinase</keyword>
<dbReference type="PANTHER" id="PTHR43547:SF2">
    <property type="entry name" value="HYBRID SIGNAL TRANSDUCTION HISTIDINE KINASE C"/>
    <property type="match status" value="1"/>
</dbReference>
<feature type="modified residue" description="4-aspartylphosphate" evidence="12">
    <location>
        <position position="741"/>
    </location>
</feature>
<dbReference type="SUPFAM" id="SSF47384">
    <property type="entry name" value="Homodimeric domain of signal transducing histidine kinase"/>
    <property type="match status" value="1"/>
</dbReference>
<dbReference type="SUPFAM" id="SSF52172">
    <property type="entry name" value="CheY-like"/>
    <property type="match status" value="1"/>
</dbReference>
<dbReference type="InterPro" id="IPR036097">
    <property type="entry name" value="HisK_dim/P_sf"/>
</dbReference>
<evidence type="ECO:0000259" key="16">
    <source>
        <dbReference type="PROSITE" id="PS50110"/>
    </source>
</evidence>
<keyword evidence="3 12" id="KW-0597">Phosphoprotein</keyword>
<dbReference type="InterPro" id="IPR003594">
    <property type="entry name" value="HATPase_dom"/>
</dbReference>
<gene>
    <name evidence="17" type="ORF">SAMN04488514_105145</name>
</gene>
<dbReference type="PROSITE" id="PS50005">
    <property type="entry name" value="TPR"/>
    <property type="match status" value="3"/>
</dbReference>
<feature type="repeat" description="TPR" evidence="13">
    <location>
        <begin position="78"/>
        <end position="111"/>
    </location>
</feature>
<dbReference type="PROSITE" id="PS50109">
    <property type="entry name" value="HIS_KIN"/>
    <property type="match status" value="1"/>
</dbReference>
<keyword evidence="18" id="KW-1185">Reference proteome</keyword>
<feature type="repeat" description="TPR" evidence="13">
    <location>
        <begin position="238"/>
        <end position="271"/>
    </location>
</feature>
<dbReference type="Proteomes" id="UP000199440">
    <property type="component" value="Unassembled WGS sequence"/>
</dbReference>
<dbReference type="PROSITE" id="PS01124">
    <property type="entry name" value="HTH_ARAC_FAMILY_2"/>
    <property type="match status" value="1"/>
</dbReference>
<organism evidence="17 18">
    <name type="scientific">Kriegella aquimaris</name>
    <dbReference type="NCBI Taxonomy" id="192904"/>
    <lineage>
        <taxon>Bacteria</taxon>
        <taxon>Pseudomonadati</taxon>
        <taxon>Bacteroidota</taxon>
        <taxon>Flavobacteriia</taxon>
        <taxon>Flavobacteriales</taxon>
        <taxon>Flavobacteriaceae</taxon>
        <taxon>Kriegella</taxon>
    </lineage>
</organism>
<dbReference type="GO" id="GO:0043565">
    <property type="term" value="F:sequence-specific DNA binding"/>
    <property type="evidence" value="ECO:0007669"/>
    <property type="project" value="InterPro"/>
</dbReference>
<dbReference type="SUPFAM" id="SSF46689">
    <property type="entry name" value="Homeodomain-like"/>
    <property type="match status" value="1"/>
</dbReference>
<keyword evidence="8" id="KW-0902">Two-component regulatory system</keyword>
<evidence type="ECO:0000256" key="9">
    <source>
        <dbReference type="ARBA" id="ARBA00023015"/>
    </source>
</evidence>
<dbReference type="InterPro" id="IPR003661">
    <property type="entry name" value="HisK_dim/P_dom"/>
</dbReference>
<keyword evidence="13" id="KW-0802">TPR repeat</keyword>
<dbReference type="Gene3D" id="1.25.40.10">
    <property type="entry name" value="Tetratricopeptide repeat domain"/>
    <property type="match status" value="2"/>
</dbReference>
<dbReference type="STRING" id="192904.SAMN04488514_105145"/>
<dbReference type="EMBL" id="FNGV01000005">
    <property type="protein sequence ID" value="SDM12870.1"/>
    <property type="molecule type" value="Genomic_DNA"/>
</dbReference>
<name>A0A1G9QPT4_9FLAO</name>
<keyword evidence="7" id="KW-0067">ATP-binding</keyword>
<protein>
    <recommendedName>
        <fullName evidence="2">histidine kinase</fullName>
        <ecNumber evidence="2">2.7.13.3</ecNumber>
    </recommendedName>
</protein>
<dbReference type="SMART" id="SM00028">
    <property type="entry name" value="TPR"/>
    <property type="match status" value="5"/>
</dbReference>
<dbReference type="PROSITE" id="PS00041">
    <property type="entry name" value="HTH_ARAC_FAMILY_1"/>
    <property type="match status" value="1"/>
</dbReference>
<dbReference type="Gene3D" id="3.40.50.2300">
    <property type="match status" value="1"/>
</dbReference>
<dbReference type="InterPro" id="IPR004358">
    <property type="entry name" value="Sig_transdc_His_kin-like_C"/>
</dbReference>
<evidence type="ECO:0000256" key="6">
    <source>
        <dbReference type="ARBA" id="ARBA00022777"/>
    </source>
</evidence>
<dbReference type="GO" id="GO:0003700">
    <property type="term" value="F:DNA-binding transcription factor activity"/>
    <property type="evidence" value="ECO:0007669"/>
    <property type="project" value="InterPro"/>
</dbReference>
<comment type="catalytic activity">
    <reaction evidence="1">
        <text>ATP + protein L-histidine = ADP + protein N-phospho-L-histidine.</text>
        <dbReference type="EC" id="2.7.13.3"/>
    </reaction>
</comment>
<dbReference type="PROSITE" id="PS50110">
    <property type="entry name" value="RESPONSE_REGULATORY"/>
    <property type="match status" value="1"/>
</dbReference>
<dbReference type="AlphaFoldDB" id="A0A1G9QPT4"/>
<dbReference type="FunFam" id="1.10.287.130:FF:000045">
    <property type="entry name" value="Two-component system sensor histidine kinase/response regulator"/>
    <property type="match status" value="1"/>
</dbReference>
<dbReference type="EC" id="2.7.13.3" evidence="2"/>
<dbReference type="Pfam" id="PF00512">
    <property type="entry name" value="HisKA"/>
    <property type="match status" value="1"/>
</dbReference>
<dbReference type="Pfam" id="PF13424">
    <property type="entry name" value="TPR_12"/>
    <property type="match status" value="2"/>
</dbReference>
<dbReference type="FunFam" id="3.30.565.10:FF:000037">
    <property type="entry name" value="Hybrid sensor histidine kinase/response regulator"/>
    <property type="match status" value="1"/>
</dbReference>
<dbReference type="SMART" id="SM00448">
    <property type="entry name" value="REC"/>
    <property type="match status" value="1"/>
</dbReference>
<dbReference type="CDD" id="cd00082">
    <property type="entry name" value="HisKA"/>
    <property type="match status" value="1"/>
</dbReference>
<evidence type="ECO:0000256" key="5">
    <source>
        <dbReference type="ARBA" id="ARBA00022741"/>
    </source>
</evidence>
<evidence type="ECO:0000256" key="11">
    <source>
        <dbReference type="ARBA" id="ARBA00023163"/>
    </source>
</evidence>
<dbReference type="GO" id="GO:0000155">
    <property type="term" value="F:phosphorelay sensor kinase activity"/>
    <property type="evidence" value="ECO:0007669"/>
    <property type="project" value="InterPro"/>
</dbReference>
<evidence type="ECO:0000256" key="10">
    <source>
        <dbReference type="ARBA" id="ARBA00023125"/>
    </source>
</evidence>
<dbReference type="PRINTS" id="PR00344">
    <property type="entry name" value="BCTRLSENSOR"/>
</dbReference>
<dbReference type="PANTHER" id="PTHR43547">
    <property type="entry name" value="TWO-COMPONENT HISTIDINE KINASE"/>
    <property type="match status" value="1"/>
</dbReference>
<proteinExistence type="predicted"/>
<dbReference type="InterPro" id="IPR011006">
    <property type="entry name" value="CheY-like_superfamily"/>
</dbReference>
<dbReference type="Pfam" id="PF02518">
    <property type="entry name" value="HATPase_c"/>
    <property type="match status" value="1"/>
</dbReference>
<dbReference type="RefSeq" id="WP_089889340.1">
    <property type="nucleotide sequence ID" value="NZ_FNGV01000005.1"/>
</dbReference>
<dbReference type="InterPro" id="IPR018062">
    <property type="entry name" value="HTH_AraC-typ_CS"/>
</dbReference>
<dbReference type="Gene3D" id="3.30.565.10">
    <property type="entry name" value="Histidine kinase-like ATPase, C-terminal domain"/>
    <property type="match status" value="1"/>
</dbReference>
<dbReference type="SMART" id="SM00387">
    <property type="entry name" value="HATPase_c"/>
    <property type="match status" value="1"/>
</dbReference>
<dbReference type="SUPFAM" id="SSF48452">
    <property type="entry name" value="TPR-like"/>
    <property type="match status" value="2"/>
</dbReference>
<evidence type="ECO:0000313" key="18">
    <source>
        <dbReference type="Proteomes" id="UP000199440"/>
    </source>
</evidence>
<keyword evidence="9" id="KW-0805">Transcription regulation</keyword>
<dbReference type="Gene3D" id="1.10.10.60">
    <property type="entry name" value="Homeodomain-like"/>
    <property type="match status" value="2"/>
</dbReference>
<reference evidence="18" key="1">
    <citation type="submission" date="2016-10" db="EMBL/GenBank/DDBJ databases">
        <authorList>
            <person name="Varghese N."/>
            <person name="Submissions S."/>
        </authorList>
    </citation>
    <scope>NUCLEOTIDE SEQUENCE [LARGE SCALE GENOMIC DNA]</scope>
    <source>
        <strain evidence="18">DSM 19886</strain>
    </source>
</reference>
<dbReference type="InterPro" id="IPR001789">
    <property type="entry name" value="Sig_transdc_resp-reg_receiver"/>
</dbReference>
<evidence type="ECO:0000313" key="17">
    <source>
        <dbReference type="EMBL" id="SDM12870.1"/>
    </source>
</evidence>
<dbReference type="InterPro" id="IPR009057">
    <property type="entry name" value="Homeodomain-like_sf"/>
</dbReference>
<evidence type="ECO:0000256" key="13">
    <source>
        <dbReference type="PROSITE-ProRule" id="PRU00339"/>
    </source>
</evidence>